<dbReference type="PRINTS" id="PR00457">
    <property type="entry name" value="ANPEROXIDASE"/>
</dbReference>
<dbReference type="PROSITE" id="PS50292">
    <property type="entry name" value="PEROXIDASE_3"/>
    <property type="match status" value="1"/>
</dbReference>
<evidence type="ECO:0000313" key="4">
    <source>
        <dbReference type="Proteomes" id="UP001162164"/>
    </source>
</evidence>
<feature type="chain" id="PRO_5046851943" description="Peroxidase" evidence="2">
    <location>
        <begin position="19"/>
        <end position="635"/>
    </location>
</feature>
<dbReference type="InterPro" id="IPR037120">
    <property type="entry name" value="Haem_peroxidase_sf_animal"/>
</dbReference>
<keyword evidence="4" id="KW-1185">Reference proteome</keyword>
<protein>
    <recommendedName>
        <fullName evidence="5">Peroxidase</fullName>
    </recommendedName>
</protein>
<evidence type="ECO:0000256" key="1">
    <source>
        <dbReference type="ARBA" id="ARBA00022559"/>
    </source>
</evidence>
<feature type="signal peptide" evidence="2">
    <location>
        <begin position="1"/>
        <end position="18"/>
    </location>
</feature>
<evidence type="ECO:0008006" key="5">
    <source>
        <dbReference type="Google" id="ProtNLM"/>
    </source>
</evidence>
<dbReference type="PANTHER" id="PTHR11475">
    <property type="entry name" value="OXIDASE/PEROXIDASE"/>
    <property type="match status" value="1"/>
</dbReference>
<organism evidence="3 4">
    <name type="scientific">Molorchus minor</name>
    <dbReference type="NCBI Taxonomy" id="1323400"/>
    <lineage>
        <taxon>Eukaryota</taxon>
        <taxon>Metazoa</taxon>
        <taxon>Ecdysozoa</taxon>
        <taxon>Arthropoda</taxon>
        <taxon>Hexapoda</taxon>
        <taxon>Insecta</taxon>
        <taxon>Pterygota</taxon>
        <taxon>Neoptera</taxon>
        <taxon>Endopterygota</taxon>
        <taxon>Coleoptera</taxon>
        <taxon>Polyphaga</taxon>
        <taxon>Cucujiformia</taxon>
        <taxon>Chrysomeloidea</taxon>
        <taxon>Cerambycidae</taxon>
        <taxon>Lamiinae</taxon>
        <taxon>Monochamini</taxon>
        <taxon>Molorchus</taxon>
    </lineage>
</organism>
<keyword evidence="1" id="KW-0575">Peroxidase</keyword>
<keyword evidence="1" id="KW-0560">Oxidoreductase</keyword>
<accession>A0ABQ9JST3</accession>
<dbReference type="PANTHER" id="PTHR11475:SF86">
    <property type="entry name" value="PEROXIDASE"/>
    <property type="match status" value="1"/>
</dbReference>
<dbReference type="InterPro" id="IPR010255">
    <property type="entry name" value="Haem_peroxidase_sf"/>
</dbReference>
<dbReference type="EMBL" id="JAPWTJ010000189">
    <property type="protein sequence ID" value="KAJ8981333.1"/>
    <property type="molecule type" value="Genomic_DNA"/>
</dbReference>
<dbReference type="InterPro" id="IPR019791">
    <property type="entry name" value="Haem_peroxidase_animal"/>
</dbReference>
<gene>
    <name evidence="3" type="ORF">NQ317_015974</name>
</gene>
<comment type="caution">
    <text evidence="3">The sequence shown here is derived from an EMBL/GenBank/DDBJ whole genome shotgun (WGS) entry which is preliminary data.</text>
</comment>
<dbReference type="SUPFAM" id="SSF48113">
    <property type="entry name" value="Heme-dependent peroxidases"/>
    <property type="match status" value="1"/>
</dbReference>
<evidence type="ECO:0000256" key="2">
    <source>
        <dbReference type="SAM" id="SignalP"/>
    </source>
</evidence>
<reference evidence="3" key="1">
    <citation type="journal article" date="2023" name="Insect Mol. Biol.">
        <title>Genome sequencing provides insights into the evolution of gene families encoding plant cell wall-degrading enzymes in longhorned beetles.</title>
        <authorList>
            <person name="Shin N.R."/>
            <person name="Okamura Y."/>
            <person name="Kirsch R."/>
            <person name="Pauchet Y."/>
        </authorList>
    </citation>
    <scope>NUCLEOTIDE SEQUENCE</scope>
    <source>
        <strain evidence="3">MMC_N1</strain>
    </source>
</reference>
<name>A0ABQ9JST3_9CUCU</name>
<keyword evidence="2" id="KW-0732">Signal</keyword>
<proteinExistence type="predicted"/>
<sequence>MKIEAAVLFISYIGSSFADTCNRSCVQVPLFCPPTKYRSHDGSCNNKKHPDWGMTGTPYGRLLPPNYGDGISTYTLSESGKPLPNPRTVSLALYADKNIEDRMFTLNHMQYGQIITHDMGLNFQVQGVGVCCTPDGKSVPPEKWTSSCLPIEIPPDDPYYSKKGQTCMPILNTVTDRARGCSCGNKPAEQLNQVNHFQDLSNVYGNDEILSSILREHKGGRLKVDNIHGHEWPYKLLEIEGTCVAADTPGICNVASDRRINQNTQLTVLQIILLRNHNRMADQLSKLNPKWDDEKIYQEARKINWAVHQQVTYYEYLPTILGKENLLKNNVIYQTEGYVDDYDENVYPGTLNEHAHAAFRFFHTQIAGELNCCSLWLPSPCDKLRDNKAQKILYWASLRQVRRISVFRNKSMVTENRWIRNSINISDWIETPSIIFEGDNMDCLVRGLGTQMEMGNDVFHTKMMTNNFKIGGISTDLKSIDIHRNRNHGLAAYNNVRQFCGLKRAETFDELVEIDVKSFIIKRVKIHRETKETYEHVDDIELTVGGSLEALLPGTLTGPTFHCIMMMQFKTTRIADRFWFERGSIKINSKSRVACTGFTHHLHRGSSRQYDGFENEDFESYRSSDVGSLNAGSSM</sequence>
<dbReference type="Pfam" id="PF03098">
    <property type="entry name" value="An_peroxidase"/>
    <property type="match status" value="1"/>
</dbReference>
<dbReference type="Proteomes" id="UP001162164">
    <property type="component" value="Unassembled WGS sequence"/>
</dbReference>
<evidence type="ECO:0000313" key="3">
    <source>
        <dbReference type="EMBL" id="KAJ8981333.1"/>
    </source>
</evidence>
<dbReference type="Gene3D" id="1.10.640.10">
    <property type="entry name" value="Haem peroxidase domain superfamily, animal type"/>
    <property type="match status" value="1"/>
</dbReference>